<dbReference type="Pfam" id="PF01408">
    <property type="entry name" value="GFO_IDH_MocA"/>
    <property type="match status" value="1"/>
</dbReference>
<dbReference type="SUPFAM" id="SSF51735">
    <property type="entry name" value="NAD(P)-binding Rossmann-fold domains"/>
    <property type="match status" value="1"/>
</dbReference>
<evidence type="ECO:0000259" key="1">
    <source>
        <dbReference type="Pfam" id="PF01408"/>
    </source>
</evidence>
<feature type="domain" description="Gfo/Idh/MocA-like oxidoreductase N-terminal" evidence="1">
    <location>
        <begin position="7"/>
        <end position="130"/>
    </location>
</feature>
<dbReference type="PANTHER" id="PTHR43249:SF1">
    <property type="entry name" value="D-GLUCOSIDE 3-DEHYDROGENASE"/>
    <property type="match status" value="1"/>
</dbReference>
<dbReference type="InterPro" id="IPR055170">
    <property type="entry name" value="GFO_IDH_MocA-like_dom"/>
</dbReference>
<evidence type="ECO:0000259" key="2">
    <source>
        <dbReference type="Pfam" id="PF22725"/>
    </source>
</evidence>
<proteinExistence type="predicted"/>
<dbReference type="InterPro" id="IPR036291">
    <property type="entry name" value="NAD(P)-bd_dom_sf"/>
</dbReference>
<organism evidence="3">
    <name type="scientific">marine metagenome</name>
    <dbReference type="NCBI Taxonomy" id="408172"/>
    <lineage>
        <taxon>unclassified sequences</taxon>
        <taxon>metagenomes</taxon>
        <taxon>ecological metagenomes</taxon>
    </lineage>
</organism>
<protein>
    <submittedName>
        <fullName evidence="3">Uncharacterized protein</fullName>
    </submittedName>
</protein>
<dbReference type="SUPFAM" id="SSF55347">
    <property type="entry name" value="Glyceraldehyde-3-phosphate dehydrogenase-like, C-terminal domain"/>
    <property type="match status" value="1"/>
</dbReference>
<sequence>MEKKRLGIGFLGGGFISRFHIQSLLGVREVDVTGVFSKTKQSAEGTAELANNLGVGPAKAFDSITEMIADPGVDAIWVCSPNYARIETFEEIANAVNSDKGKLIGVACEKPLGRNVAEAKKVLELTQNAGLLDGYLENQVFSPSITRGKEIIWARGAATTGRPFLARAAEEHSGPHMPWFWEGELQGGGVLNDMMCHSVEEARFMLTEPGKPRNSINPISVSAHTDCLKWQRPKYVDILSKNSEGKTDYSKRPSEDFARSLIEYLDENGEKIIVETTTSWCFVGEGLRLSLELFGPEYSMFVNTLDPDLKVFFSREVSGEAGEDLVEKQNAESGGMPVVSNEAEVYGYTAENRHMVESFLAGKRPIENFSDGVNVTELLMTAYMSAEQGKTIAFPPPGLDNFIPAVARGEWNPRSK</sequence>
<evidence type="ECO:0000313" key="3">
    <source>
        <dbReference type="EMBL" id="SVA13140.1"/>
    </source>
</evidence>
<reference evidence="3" key="1">
    <citation type="submission" date="2018-05" db="EMBL/GenBank/DDBJ databases">
        <authorList>
            <person name="Lanie J.A."/>
            <person name="Ng W.-L."/>
            <person name="Kazmierczak K.M."/>
            <person name="Andrzejewski T.M."/>
            <person name="Davidsen T.M."/>
            <person name="Wayne K.J."/>
            <person name="Tettelin H."/>
            <person name="Glass J.I."/>
            <person name="Rusch D."/>
            <person name="Podicherti R."/>
            <person name="Tsui H.-C.T."/>
            <person name="Winkler M.E."/>
        </authorList>
    </citation>
    <scope>NUCLEOTIDE SEQUENCE</scope>
</reference>
<name>A0A381TAE9_9ZZZZ</name>
<dbReference type="Pfam" id="PF22725">
    <property type="entry name" value="GFO_IDH_MocA_C3"/>
    <property type="match status" value="1"/>
</dbReference>
<dbReference type="GO" id="GO:0000166">
    <property type="term" value="F:nucleotide binding"/>
    <property type="evidence" value="ECO:0007669"/>
    <property type="project" value="InterPro"/>
</dbReference>
<accession>A0A381TAE9</accession>
<dbReference type="Gene3D" id="3.40.50.720">
    <property type="entry name" value="NAD(P)-binding Rossmann-like Domain"/>
    <property type="match status" value="1"/>
</dbReference>
<dbReference type="InterPro" id="IPR052515">
    <property type="entry name" value="Gfo/Idh/MocA_Oxidoreductase"/>
</dbReference>
<gene>
    <name evidence="3" type="ORF">METZ01_LOCUS65994</name>
</gene>
<dbReference type="EMBL" id="UINC01004277">
    <property type="protein sequence ID" value="SVA13140.1"/>
    <property type="molecule type" value="Genomic_DNA"/>
</dbReference>
<dbReference type="AlphaFoldDB" id="A0A381TAE9"/>
<dbReference type="PANTHER" id="PTHR43249">
    <property type="entry name" value="UDP-N-ACETYL-2-AMINO-2-DEOXY-D-GLUCURONATE OXIDASE"/>
    <property type="match status" value="1"/>
</dbReference>
<feature type="domain" description="GFO/IDH/MocA-like oxidoreductase" evidence="2">
    <location>
        <begin position="160"/>
        <end position="292"/>
    </location>
</feature>
<dbReference type="Gene3D" id="3.30.360.10">
    <property type="entry name" value="Dihydrodipicolinate Reductase, domain 2"/>
    <property type="match status" value="1"/>
</dbReference>
<dbReference type="InterPro" id="IPR000683">
    <property type="entry name" value="Gfo/Idh/MocA-like_OxRdtase_N"/>
</dbReference>